<sequence length="2162" mass="247271">MRYFVQLKLLVWKNWILRKRNKLRTAIEFLWPIVIFSFLILLHNLGVRNNISNCYFKPKAMPSAGGLLFIQTLLCSINNTCDKLENSTMDEYNQSLLSSLGFALKEAFGLKEESGNVTELNLFGMSPNASNSSHILNRNRRFQKIEDDVVFSNCSAAEVPGKEVEERKSIRDFFVLGFITEDLKDSLMEPAKCNRENPFVYIIKSYISEKKANNIKRQADEDVDIVERGKRIIMTRSTFSSLIQYVKSVKPETHINGTQSIDFMKLLDSLFCGPRVPSLTDQIRSVFVERSFSKKHLMKESIPNSRSTIPVWENDTTEFCNELMKNLSSKDTSKVIFGLLKPFFRGKILYTPDAPIINRLMSRINDTFNKLMYLKDLIIDVQVEDSSLYEIIKRYRDNFRFLKKIVRSEAGKEFLKYYGRKTTGVDTESEVIESDAVALGEILEETAEHLRNSTNGAARIFDLRDLKRYLECIDFNRVIPVLDEKRAVQDALKWLNEDRLAALIVFPNVSRDAEELPPSITYKIRTGIERTPKTTQIRDRIYVTGVKRNVFRDIKHITGGFSFLQNLIETELIKEYTGREKGPGIYMQQMPFPCHIHDSFIDIITRTLPVFMVISWCYTFGMVIKKIVAEKENHLKGTMRIYGVYNSQHWIAWFVDAYVPVIMISFILSVMLVFGNVIPNSDFFLIWLFIVMYALPTICFAFLVSIFFSKSSFALNVSMVIFFLLYLIYPPIQNYGEMIHPTLKLTACIVSNVAFGLGCTWIANMEELGLGARFRYVNYSPIPGNPITMCIIMEMFLVDSIFYLLIALYLENVYRVEESVRLPWNYFITKAYWKNTPRKKRNVTSAATKLETDQKRFEEDPEGLTVGIETINLTKDYGNGIKKKRVVNNLSMKFYENQITSFLGHNGAGKTTSISMMSGLLPSTSGAVLIYGVNLEKNPDIAGKDIGICRQENVLLDELTVEEHLWLFSRLKNRSVKDTEKDAFKIIKDLQLDHRAKSPVYTLSGGMKRKVCLAMAFIGGPRTIFLDEPTAGVDPFSRRSIWDLLIKYKEGRTLILTTHFLDEADLLGDRIAIIGNGKLQCCGSSVFLKNNFGRGYYLTFESMVRSDRRCRTISGKGSETAEILSPQALELKKLITRIIPDAQFLEEIGNEITFILPLRTDPGSYDDLFTTLDNNKSNLNFLSYGISNTSLVEVFFTITQRMDDDHTEFESMHKSDSFHYKSLEALRTLEDNKLMSKKMMETGITERALDTRVGKIITQQFFALLIKRFHHHRRNYKLLIVEILLPAIFIAIALLLVLTLPSVEEMPPLAVDISAYSPSMIFYRNNFPNDPLLSLYEKALLGPYGLGTKCILKPESCHLRTISRENLNKVHNTFTKNCSCENGNYYCKISDDYQEPPKAEMSSGDLLYNLTSLDLVNWLITSELNLSDVRYGGVEFGYFNVWTGIELNEFFNMFMVKKFITLLAQIPVGDKNALNLDILSDFLATFSFKKDYGEKLFKSANLTDNIIVWYNNRGWIAGMAYMNGVSNLVLRASLPKGKDPSKYSIRLVNHPLPITERQLEDDIEVQINTSLLTAIAIIWALSFIPAMFVIYIVEERMSGLKHLQIVSGISKSVYWIVALLWDMMLYTLNVLTIVILFISFDIQTYINEDGFSVFVSLLYAYGFANITFVYAVSYMFITPSIAFVFVACYNIFVGMITLWTTFFLDLISNSDDPLYLKKIFLIFPPFCFGRALVKIALAYNNVQILKNFGLDSHINYASWSISTKYVIVMIALGVFFFITTIVIQFRCFPQCFGSRRVDKKTRIFDRNEEEDVKKERDRVEARLVEKVADLLVVNNLTKFYLNSKTPAVDGISFGVKSGECFGLLGLNGAGKTTVFKMLTGYLPISEGDACIKGYSLRRNIRKARLLTGYCPQGDALDPYLTCEEHLSLFSRIRGITGHKKKEMIDRNIQRLGLTRYRHKIVKVLSGGNKRKLSTAIALMGDPEVVLLDEPTSGMDSHSRRFVWKCIQKIVNEGSCVVLTSHNMEECQALCTKLSIMVCGRLMCFGSCQHLKSKFDDGYSVRIRVPNTEASSRAKAYFQEKLPNCTLIYSQHLEMRFRLHSSTPLGLAFRVLNEAKNERFIHDYSLSQTTLENVFLNLAGNKESTTSPPRFKFLEKLCPNLCK</sequence>
<dbReference type="PANTHER" id="PTHR19229">
    <property type="entry name" value="ATP-BINDING CASSETTE TRANSPORTER SUBFAMILY A ABCA"/>
    <property type="match status" value="1"/>
</dbReference>
<keyword evidence="2" id="KW-0813">Transport</keyword>
<feature type="transmembrane region" description="Helical" evidence="9">
    <location>
        <begin position="1684"/>
        <end position="1707"/>
    </location>
</feature>
<comment type="caution">
    <text evidence="11">The sequence shown here is derived from an EMBL/GenBank/DDBJ whole genome shotgun (WGS) entry which is preliminary data.</text>
</comment>
<feature type="transmembrane region" description="Helical" evidence="9">
    <location>
        <begin position="713"/>
        <end position="732"/>
    </location>
</feature>
<dbReference type="PROSITE" id="PS50893">
    <property type="entry name" value="ABC_TRANSPORTER_2"/>
    <property type="match status" value="2"/>
</dbReference>
<dbReference type="GO" id="GO:0005524">
    <property type="term" value="F:ATP binding"/>
    <property type="evidence" value="ECO:0007669"/>
    <property type="project" value="UniProtKB-KW"/>
</dbReference>
<dbReference type="GO" id="GO:0016020">
    <property type="term" value="C:membrane"/>
    <property type="evidence" value="ECO:0007669"/>
    <property type="project" value="UniProtKB-SubCell"/>
</dbReference>
<dbReference type="FunFam" id="3.40.50.300:FF:002470">
    <property type="entry name" value="ABC transporter, putative"/>
    <property type="match status" value="1"/>
</dbReference>
<evidence type="ECO:0000256" key="8">
    <source>
        <dbReference type="ARBA" id="ARBA00023136"/>
    </source>
</evidence>
<gene>
    <name evidence="11" type="ORF">PYX00_002501</name>
</gene>
<dbReference type="Gene3D" id="3.40.50.300">
    <property type="entry name" value="P-loop containing nucleotide triphosphate hydrolases"/>
    <property type="match status" value="2"/>
</dbReference>
<feature type="transmembrane region" description="Helical" evidence="9">
    <location>
        <begin position="1719"/>
        <end position="1739"/>
    </location>
</feature>
<feature type="transmembrane region" description="Helical" evidence="9">
    <location>
        <begin position="29"/>
        <end position="47"/>
    </location>
</feature>
<evidence type="ECO:0000256" key="2">
    <source>
        <dbReference type="ARBA" id="ARBA00022448"/>
    </source>
</evidence>
<dbReference type="EMBL" id="JARGDH010000001">
    <property type="protein sequence ID" value="KAL0281551.1"/>
    <property type="molecule type" value="Genomic_DNA"/>
</dbReference>
<organism evidence="11">
    <name type="scientific">Menopon gallinae</name>
    <name type="common">poultry shaft louse</name>
    <dbReference type="NCBI Taxonomy" id="328185"/>
    <lineage>
        <taxon>Eukaryota</taxon>
        <taxon>Metazoa</taxon>
        <taxon>Ecdysozoa</taxon>
        <taxon>Arthropoda</taxon>
        <taxon>Hexapoda</taxon>
        <taxon>Insecta</taxon>
        <taxon>Pterygota</taxon>
        <taxon>Neoptera</taxon>
        <taxon>Paraneoptera</taxon>
        <taxon>Psocodea</taxon>
        <taxon>Troctomorpha</taxon>
        <taxon>Phthiraptera</taxon>
        <taxon>Amblycera</taxon>
        <taxon>Menoponidae</taxon>
        <taxon>Menopon</taxon>
    </lineage>
</organism>
<feature type="transmembrane region" description="Helical" evidence="9">
    <location>
        <begin position="684"/>
        <end position="706"/>
    </location>
</feature>
<evidence type="ECO:0000256" key="3">
    <source>
        <dbReference type="ARBA" id="ARBA00022692"/>
    </source>
</evidence>
<feature type="transmembrane region" description="Helical" evidence="9">
    <location>
        <begin position="1658"/>
        <end position="1677"/>
    </location>
</feature>
<feature type="transmembrane region" description="Helical" evidence="9">
    <location>
        <begin position="650"/>
        <end position="678"/>
    </location>
</feature>
<feature type="domain" description="ABC transporter" evidence="10">
    <location>
        <begin position="868"/>
        <end position="1101"/>
    </location>
</feature>
<dbReference type="GO" id="GO:0016887">
    <property type="term" value="F:ATP hydrolysis activity"/>
    <property type="evidence" value="ECO:0007669"/>
    <property type="project" value="InterPro"/>
</dbReference>
<keyword evidence="8 9" id="KW-0472">Membrane</keyword>
<dbReference type="InterPro" id="IPR026082">
    <property type="entry name" value="ABCA"/>
</dbReference>
<keyword evidence="4" id="KW-0677">Repeat</keyword>
<feature type="transmembrane region" description="Helical" evidence="9">
    <location>
        <begin position="1765"/>
        <end position="1785"/>
    </location>
</feature>
<evidence type="ECO:0000256" key="1">
    <source>
        <dbReference type="ARBA" id="ARBA00004141"/>
    </source>
</evidence>
<evidence type="ECO:0000313" key="11">
    <source>
        <dbReference type="EMBL" id="KAL0281551.1"/>
    </source>
</evidence>
<dbReference type="InterPro" id="IPR003593">
    <property type="entry name" value="AAA+_ATPase"/>
</dbReference>
<dbReference type="PANTHER" id="PTHR19229:SF250">
    <property type="entry name" value="ABC TRANSPORTER DOMAIN-CONTAINING PROTEIN-RELATED"/>
    <property type="match status" value="1"/>
</dbReference>
<feature type="transmembrane region" description="Helical" evidence="9">
    <location>
        <begin position="1571"/>
        <end position="1593"/>
    </location>
</feature>
<comment type="subcellular location">
    <subcellularLocation>
        <location evidence="1">Membrane</location>
        <topology evidence="1">Multi-pass membrane protein</topology>
    </subcellularLocation>
</comment>
<feature type="transmembrane region" description="Helical" evidence="9">
    <location>
        <begin position="786"/>
        <end position="810"/>
    </location>
</feature>
<dbReference type="CDD" id="cd03263">
    <property type="entry name" value="ABC_subfamily_A"/>
    <property type="match status" value="2"/>
</dbReference>
<name>A0AAW2IHK3_9NEOP</name>
<feature type="transmembrane region" description="Helical" evidence="9">
    <location>
        <begin position="1613"/>
        <end position="1638"/>
    </location>
</feature>
<keyword evidence="3 9" id="KW-0812">Transmembrane</keyword>
<accession>A0AAW2IHK3</accession>
<keyword evidence="5" id="KW-0547">Nucleotide-binding</keyword>
<dbReference type="InterPro" id="IPR013525">
    <property type="entry name" value="ABC2_TM"/>
</dbReference>
<feature type="transmembrane region" description="Helical" evidence="9">
    <location>
        <begin position="608"/>
        <end position="629"/>
    </location>
</feature>
<protein>
    <recommendedName>
        <fullName evidence="10">ABC transporter domain-containing protein</fullName>
    </recommendedName>
</protein>
<feature type="transmembrane region" description="Helical" evidence="9">
    <location>
        <begin position="1278"/>
        <end position="1300"/>
    </location>
</feature>
<proteinExistence type="predicted"/>
<dbReference type="SUPFAM" id="SSF52540">
    <property type="entry name" value="P-loop containing nucleoside triphosphate hydrolases"/>
    <property type="match status" value="2"/>
</dbReference>
<evidence type="ECO:0000259" key="10">
    <source>
        <dbReference type="PROSITE" id="PS50893"/>
    </source>
</evidence>
<evidence type="ECO:0000256" key="6">
    <source>
        <dbReference type="ARBA" id="ARBA00022840"/>
    </source>
</evidence>
<keyword evidence="6" id="KW-0067">ATP-binding</keyword>
<evidence type="ECO:0000256" key="4">
    <source>
        <dbReference type="ARBA" id="ARBA00022737"/>
    </source>
</evidence>
<feature type="domain" description="ABC transporter" evidence="10">
    <location>
        <begin position="1831"/>
        <end position="2063"/>
    </location>
</feature>
<dbReference type="InterPro" id="IPR003439">
    <property type="entry name" value="ABC_transporter-like_ATP-bd"/>
</dbReference>
<evidence type="ECO:0000256" key="7">
    <source>
        <dbReference type="ARBA" id="ARBA00022989"/>
    </source>
</evidence>
<dbReference type="SMART" id="SM00382">
    <property type="entry name" value="AAA"/>
    <property type="match status" value="2"/>
</dbReference>
<keyword evidence="7 9" id="KW-1133">Transmembrane helix</keyword>
<dbReference type="GO" id="GO:0140359">
    <property type="term" value="F:ABC-type transporter activity"/>
    <property type="evidence" value="ECO:0007669"/>
    <property type="project" value="InterPro"/>
</dbReference>
<dbReference type="InterPro" id="IPR027417">
    <property type="entry name" value="P-loop_NTPase"/>
</dbReference>
<dbReference type="PROSITE" id="PS00211">
    <property type="entry name" value="ABC_TRANSPORTER_1"/>
    <property type="match status" value="1"/>
</dbReference>
<evidence type="ECO:0000256" key="9">
    <source>
        <dbReference type="SAM" id="Phobius"/>
    </source>
</evidence>
<reference evidence="11" key="1">
    <citation type="journal article" date="2024" name="Gigascience">
        <title>Chromosome-level genome of the poultry shaft louse Menopon gallinae provides insight into the host-switching and adaptive evolution of parasitic lice.</title>
        <authorList>
            <person name="Xu Y."/>
            <person name="Ma L."/>
            <person name="Liu S."/>
            <person name="Liang Y."/>
            <person name="Liu Q."/>
            <person name="He Z."/>
            <person name="Tian L."/>
            <person name="Duan Y."/>
            <person name="Cai W."/>
            <person name="Li H."/>
            <person name="Song F."/>
        </authorList>
    </citation>
    <scope>NUCLEOTIDE SEQUENCE</scope>
    <source>
        <strain evidence="11">Cailab_2023a</strain>
    </source>
</reference>
<dbReference type="Pfam" id="PF12698">
    <property type="entry name" value="ABC2_membrane_3"/>
    <property type="match status" value="2"/>
</dbReference>
<dbReference type="InterPro" id="IPR017871">
    <property type="entry name" value="ABC_transporter-like_CS"/>
</dbReference>
<evidence type="ECO:0000256" key="5">
    <source>
        <dbReference type="ARBA" id="ARBA00022741"/>
    </source>
</evidence>
<dbReference type="GO" id="GO:0005319">
    <property type="term" value="F:lipid transporter activity"/>
    <property type="evidence" value="ECO:0007669"/>
    <property type="project" value="TreeGrafter"/>
</dbReference>
<dbReference type="FunFam" id="3.40.50.300:FF:000298">
    <property type="entry name" value="ATP-binding cassette sub-family A member 12"/>
    <property type="match status" value="1"/>
</dbReference>
<dbReference type="Pfam" id="PF00005">
    <property type="entry name" value="ABC_tran"/>
    <property type="match status" value="2"/>
</dbReference>